<evidence type="ECO:0000256" key="1">
    <source>
        <dbReference type="SAM" id="SignalP"/>
    </source>
</evidence>
<evidence type="ECO:0000313" key="2">
    <source>
        <dbReference type="EMBL" id="SDC63700.1"/>
    </source>
</evidence>
<dbReference type="STRING" id="1285928.SAMN04487894_103180"/>
<sequence>MLRFATILLFLLLPVLNASAQAPPDVAALLQNKLDACNTGNPRQTLVVVTDKNVYAKNEMLWFASYIFSNPGLIKDTASVLIATWVDDVTNKVLLQKKFPIQNEFSSGNFLVPDSTLPGAHHVIFSTNLLHHNKPIGEYSLPVSVKTNLALNYTTALTLSDSLNTGDKIGVSIALIPTVYKQLMPGAKFTYRLNGQKPKRIELNKLGKGMIYIDKKGIRPGNNTLYTTTHFNAEEYAANIKLPATQKSEDTLSIRFYPEGGDLVYGLESRVVCEARAAGSPVPVSSTLLQDGNPLRPVFINADGKGDFILRPKKGSHYSLQASWKNKTDTFDLPGILNDGVVIKIPAAVVNDSIQMEVQSNMPRNISITMHNAAIVIGTPEIAIKNVSNILIPIKEMRGIYSITILDDKARPLAERLIFARYDQKNKADLFLNKERFSTRDSVHARLQITGPGNQPVPSAVTVSCVAVNRIAAGMRKDLESVYYLENELDDISLYNQQGRLMENKPLLEEMLLLKGWRRYKWQQLQNTGRDTAKIVRTEVKGRLSRFEKKVKKPEQLVLIKDGKLGLGDADAEGVFLLNERDLLVKDGRKLFIKVTGENKDDFQYQITDSLVKITADAARNRDFGFPVIKSQSEHDDLLEDMNKQETGKTLETVVVNSRNKFQAEGSNECGDYVCQYGILNCINHPYPFKKPVVGNTYPTNANGINLNVVYNGCKDGPVINTDYLIYQAREFYGMDSTLLKQDTEEMMSTIYWKPLLYTDAAGKLEFSFFTADLKGSYLITVQGITAGGGLIFGQKLLHVQ</sequence>
<name>A0A1G6N776_NIADE</name>
<reference evidence="3" key="1">
    <citation type="submission" date="2016-10" db="EMBL/GenBank/DDBJ databases">
        <authorList>
            <person name="Varghese N."/>
            <person name="Submissions S."/>
        </authorList>
    </citation>
    <scope>NUCLEOTIDE SEQUENCE [LARGE SCALE GENOMIC DNA]</scope>
    <source>
        <strain evidence="3">DSM 25811 / CCM 8410 / LMG 26954 / E90</strain>
    </source>
</reference>
<dbReference type="OrthoDB" id="609485at2"/>
<feature type="chain" id="PRO_5011763714" description="MG2 domain-containing protein" evidence="1">
    <location>
        <begin position="21"/>
        <end position="801"/>
    </location>
</feature>
<evidence type="ECO:0008006" key="4">
    <source>
        <dbReference type="Google" id="ProtNLM"/>
    </source>
</evidence>
<dbReference type="Proteomes" id="UP000198757">
    <property type="component" value="Unassembled WGS sequence"/>
</dbReference>
<gene>
    <name evidence="2" type="ORF">SAMN04487894_103180</name>
</gene>
<dbReference type="AlphaFoldDB" id="A0A1G6N776"/>
<keyword evidence="3" id="KW-1185">Reference proteome</keyword>
<dbReference type="EMBL" id="FMZO01000003">
    <property type="protein sequence ID" value="SDC63700.1"/>
    <property type="molecule type" value="Genomic_DNA"/>
</dbReference>
<protein>
    <recommendedName>
        <fullName evidence="4">MG2 domain-containing protein</fullName>
    </recommendedName>
</protein>
<keyword evidence="1" id="KW-0732">Signal</keyword>
<organism evidence="2 3">
    <name type="scientific">Niabella drilacis (strain DSM 25811 / CCM 8410 / CCUG 62505 / LMG 26954 / E90)</name>
    <dbReference type="NCBI Taxonomy" id="1285928"/>
    <lineage>
        <taxon>Bacteria</taxon>
        <taxon>Pseudomonadati</taxon>
        <taxon>Bacteroidota</taxon>
        <taxon>Chitinophagia</taxon>
        <taxon>Chitinophagales</taxon>
        <taxon>Chitinophagaceae</taxon>
        <taxon>Niabella</taxon>
    </lineage>
</organism>
<dbReference type="RefSeq" id="WP_090389356.1">
    <property type="nucleotide sequence ID" value="NZ_FMZO01000003.1"/>
</dbReference>
<accession>A0A1G6N776</accession>
<evidence type="ECO:0000313" key="3">
    <source>
        <dbReference type="Proteomes" id="UP000198757"/>
    </source>
</evidence>
<proteinExistence type="predicted"/>
<feature type="signal peptide" evidence="1">
    <location>
        <begin position="1"/>
        <end position="20"/>
    </location>
</feature>